<name>A0ABZ2M6Q2_9BACT</name>
<evidence type="ECO:0000313" key="2">
    <source>
        <dbReference type="EMBL" id="WXB18131.1"/>
    </source>
</evidence>
<accession>A0ABZ2M6Q2</accession>
<feature type="signal peptide" evidence="1">
    <location>
        <begin position="1"/>
        <end position="31"/>
    </location>
</feature>
<reference evidence="2 3" key="1">
    <citation type="submission" date="2021-12" db="EMBL/GenBank/DDBJ databases">
        <title>Discovery of the Pendulisporaceae a myxobacterial family with distinct sporulation behavior and unique specialized metabolism.</title>
        <authorList>
            <person name="Garcia R."/>
            <person name="Popoff A."/>
            <person name="Bader C.D."/>
            <person name="Loehr J."/>
            <person name="Walesch S."/>
            <person name="Walt C."/>
            <person name="Boldt J."/>
            <person name="Bunk B."/>
            <person name="Haeckl F.J.F.P.J."/>
            <person name="Gunesch A.P."/>
            <person name="Birkelbach J."/>
            <person name="Nuebel U."/>
            <person name="Pietschmann T."/>
            <person name="Bach T."/>
            <person name="Mueller R."/>
        </authorList>
    </citation>
    <scope>NUCLEOTIDE SEQUENCE [LARGE SCALE GENOMIC DNA]</scope>
    <source>
        <strain evidence="2 3">MSr11954</strain>
    </source>
</reference>
<dbReference type="EMBL" id="CP089984">
    <property type="protein sequence ID" value="WXB18131.1"/>
    <property type="molecule type" value="Genomic_DNA"/>
</dbReference>
<organism evidence="2 3">
    <name type="scientific">Pendulispora albinea</name>
    <dbReference type="NCBI Taxonomy" id="2741071"/>
    <lineage>
        <taxon>Bacteria</taxon>
        <taxon>Pseudomonadati</taxon>
        <taxon>Myxococcota</taxon>
        <taxon>Myxococcia</taxon>
        <taxon>Myxococcales</taxon>
        <taxon>Sorangiineae</taxon>
        <taxon>Pendulisporaceae</taxon>
        <taxon>Pendulispora</taxon>
    </lineage>
</organism>
<evidence type="ECO:0000256" key="1">
    <source>
        <dbReference type="SAM" id="SignalP"/>
    </source>
</evidence>
<evidence type="ECO:0000313" key="3">
    <source>
        <dbReference type="Proteomes" id="UP001370348"/>
    </source>
</evidence>
<sequence length="126" mass="13453">MNTTIARWLPSVLLPLVLVAGAVGCHHGSNADGTVVALTPAVDRDAPIVPEGHRDLAYYSARTQGEEQTRVFVRRHPGDAPRVVYVDAQPGELVSVSADGTHGIFRRFISPGATEDVVIDLQKTAS</sequence>
<dbReference type="RefSeq" id="WP_394827772.1">
    <property type="nucleotide sequence ID" value="NZ_CP089984.1"/>
</dbReference>
<dbReference type="Proteomes" id="UP001370348">
    <property type="component" value="Chromosome"/>
</dbReference>
<keyword evidence="1" id="KW-0732">Signal</keyword>
<dbReference type="PROSITE" id="PS51257">
    <property type="entry name" value="PROKAR_LIPOPROTEIN"/>
    <property type="match status" value="1"/>
</dbReference>
<feature type="chain" id="PRO_5046213419" evidence="1">
    <location>
        <begin position="32"/>
        <end position="126"/>
    </location>
</feature>
<gene>
    <name evidence="2" type="ORF">LZC94_12825</name>
</gene>
<proteinExistence type="predicted"/>
<protein>
    <submittedName>
        <fullName evidence="2">Uncharacterized protein</fullName>
    </submittedName>
</protein>
<keyword evidence="3" id="KW-1185">Reference proteome</keyword>